<feature type="transmembrane region" description="Helical" evidence="7">
    <location>
        <begin position="14"/>
        <end position="32"/>
    </location>
</feature>
<comment type="caution">
    <text evidence="9">The sequence shown here is derived from an EMBL/GenBank/DDBJ whole genome shotgun (WGS) entry which is preliminary data.</text>
</comment>
<dbReference type="PROSITE" id="PS50928">
    <property type="entry name" value="ABC_TM1"/>
    <property type="match status" value="1"/>
</dbReference>
<dbReference type="PATRIC" id="fig|1423777.3.peg.419"/>
<dbReference type="InterPro" id="IPR045621">
    <property type="entry name" value="BPD_transp_1_N"/>
</dbReference>
<dbReference type="GO" id="GO:0005886">
    <property type="term" value="C:plasma membrane"/>
    <property type="evidence" value="ECO:0007669"/>
    <property type="project" value="UniProtKB-SubCell"/>
</dbReference>
<dbReference type="Pfam" id="PF19300">
    <property type="entry name" value="BPD_transp_1_N"/>
    <property type="match status" value="1"/>
</dbReference>
<evidence type="ECO:0000256" key="6">
    <source>
        <dbReference type="ARBA" id="ARBA00023136"/>
    </source>
</evidence>
<evidence type="ECO:0000313" key="10">
    <source>
        <dbReference type="Proteomes" id="UP000051686"/>
    </source>
</evidence>
<keyword evidence="4 7" id="KW-0812">Transmembrane</keyword>
<comment type="similarity">
    <text evidence="7">Belongs to the binding-protein-dependent transport system permease family.</text>
</comment>
<keyword evidence="6 7" id="KW-0472">Membrane</keyword>
<comment type="subcellular location">
    <subcellularLocation>
        <location evidence="1 7">Cell membrane</location>
        <topology evidence="1 7">Multi-pass membrane protein</topology>
    </subcellularLocation>
</comment>
<name>A0A0R1MJX3_9LACO</name>
<feature type="transmembrane region" description="Helical" evidence="7">
    <location>
        <begin position="106"/>
        <end position="126"/>
    </location>
</feature>
<dbReference type="EMBL" id="AZEH01000020">
    <property type="protein sequence ID" value="KRL05653.1"/>
    <property type="molecule type" value="Genomic_DNA"/>
</dbReference>
<dbReference type="Proteomes" id="UP000051686">
    <property type="component" value="Unassembled WGS sequence"/>
</dbReference>
<evidence type="ECO:0000256" key="7">
    <source>
        <dbReference type="RuleBase" id="RU363032"/>
    </source>
</evidence>
<evidence type="ECO:0000256" key="3">
    <source>
        <dbReference type="ARBA" id="ARBA00022475"/>
    </source>
</evidence>
<proteinExistence type="inferred from homology"/>
<dbReference type="Gene3D" id="1.10.3720.10">
    <property type="entry name" value="MetI-like"/>
    <property type="match status" value="1"/>
</dbReference>
<dbReference type="InterPro" id="IPR035906">
    <property type="entry name" value="MetI-like_sf"/>
</dbReference>
<protein>
    <submittedName>
        <fullName evidence="9">Oligopeptide transport system permease protein</fullName>
    </submittedName>
</protein>
<evidence type="ECO:0000256" key="1">
    <source>
        <dbReference type="ARBA" id="ARBA00004651"/>
    </source>
</evidence>
<evidence type="ECO:0000313" key="9">
    <source>
        <dbReference type="EMBL" id="KRL05653.1"/>
    </source>
</evidence>
<keyword evidence="2 7" id="KW-0813">Transport</keyword>
<organism evidence="9 10">
    <name type="scientific">Liquorilactobacillus oeni DSM 19972</name>
    <dbReference type="NCBI Taxonomy" id="1423777"/>
    <lineage>
        <taxon>Bacteria</taxon>
        <taxon>Bacillati</taxon>
        <taxon>Bacillota</taxon>
        <taxon>Bacilli</taxon>
        <taxon>Lactobacillales</taxon>
        <taxon>Lactobacillaceae</taxon>
        <taxon>Liquorilactobacillus</taxon>
    </lineage>
</organism>
<sequence>MWGEIMRKYLLKRVFYMILTLFLVATITFFLMKLMPGTPYSNQEKMTPHQIQIMNEQYGLNKPIWMQYLLYLLGMLHGDLGTSFQFSNQPVSYLISSRIGASAQLGIQAMIFGIFFGVIVGSIAAINRNTWIDTTSTVLSIIGKSVPNFVLAVLLQYYIALKLGWFPIADWGGFSYTILPTIALGVGPLAETARFIRTGMVDVLNSDYIELAKSKGLSRFGIVYHHALRNSLIPLVTLIGPYTVALMTGSMVIENIFSIPGIGEQFVKSILTNDYPTIMGVTMLFSAGLVAVILLTDIIYGIIDPRIRLSGNED</sequence>
<dbReference type="SUPFAM" id="SSF161098">
    <property type="entry name" value="MetI-like"/>
    <property type="match status" value="1"/>
</dbReference>
<dbReference type="CDD" id="cd06261">
    <property type="entry name" value="TM_PBP2"/>
    <property type="match status" value="1"/>
</dbReference>
<keyword evidence="3" id="KW-1003">Cell membrane</keyword>
<feature type="transmembrane region" description="Helical" evidence="7">
    <location>
        <begin position="138"/>
        <end position="159"/>
    </location>
</feature>
<evidence type="ECO:0000259" key="8">
    <source>
        <dbReference type="PROSITE" id="PS50928"/>
    </source>
</evidence>
<dbReference type="Pfam" id="PF00528">
    <property type="entry name" value="BPD_transp_1"/>
    <property type="match status" value="1"/>
</dbReference>
<feature type="transmembrane region" description="Helical" evidence="7">
    <location>
        <begin position="232"/>
        <end position="257"/>
    </location>
</feature>
<dbReference type="GO" id="GO:0055085">
    <property type="term" value="P:transmembrane transport"/>
    <property type="evidence" value="ECO:0007669"/>
    <property type="project" value="InterPro"/>
</dbReference>
<keyword evidence="10" id="KW-1185">Reference proteome</keyword>
<evidence type="ECO:0000256" key="2">
    <source>
        <dbReference type="ARBA" id="ARBA00022448"/>
    </source>
</evidence>
<accession>A0A0R1MJX3</accession>
<evidence type="ECO:0000256" key="5">
    <source>
        <dbReference type="ARBA" id="ARBA00022989"/>
    </source>
</evidence>
<reference evidence="9 10" key="1">
    <citation type="journal article" date="2015" name="Genome Announc.">
        <title>Expanding the biotechnology potential of lactobacilli through comparative genomics of 213 strains and associated genera.</title>
        <authorList>
            <person name="Sun Z."/>
            <person name="Harris H.M."/>
            <person name="McCann A."/>
            <person name="Guo C."/>
            <person name="Argimon S."/>
            <person name="Zhang W."/>
            <person name="Yang X."/>
            <person name="Jeffery I.B."/>
            <person name="Cooney J.C."/>
            <person name="Kagawa T.F."/>
            <person name="Liu W."/>
            <person name="Song Y."/>
            <person name="Salvetti E."/>
            <person name="Wrobel A."/>
            <person name="Rasinkangas P."/>
            <person name="Parkhill J."/>
            <person name="Rea M.C."/>
            <person name="O'Sullivan O."/>
            <person name="Ritari J."/>
            <person name="Douillard F.P."/>
            <person name="Paul Ross R."/>
            <person name="Yang R."/>
            <person name="Briner A.E."/>
            <person name="Felis G.E."/>
            <person name="de Vos W.M."/>
            <person name="Barrangou R."/>
            <person name="Klaenhammer T.R."/>
            <person name="Caufield P.W."/>
            <person name="Cui Y."/>
            <person name="Zhang H."/>
            <person name="O'Toole P.W."/>
        </authorList>
    </citation>
    <scope>NUCLEOTIDE SEQUENCE [LARGE SCALE GENOMIC DNA]</scope>
    <source>
        <strain evidence="9 10">DSM 19972</strain>
    </source>
</reference>
<evidence type="ECO:0000256" key="4">
    <source>
        <dbReference type="ARBA" id="ARBA00022692"/>
    </source>
</evidence>
<dbReference type="NCBIfam" id="NF045471">
    <property type="entry name" value="Opp3B"/>
    <property type="match status" value="1"/>
</dbReference>
<dbReference type="PANTHER" id="PTHR43163:SF6">
    <property type="entry name" value="DIPEPTIDE TRANSPORT SYSTEM PERMEASE PROTEIN DPPB-RELATED"/>
    <property type="match status" value="1"/>
</dbReference>
<dbReference type="STRING" id="1423777.FD46_GL000398"/>
<dbReference type="InterPro" id="IPR000515">
    <property type="entry name" value="MetI-like"/>
</dbReference>
<dbReference type="PANTHER" id="PTHR43163">
    <property type="entry name" value="DIPEPTIDE TRANSPORT SYSTEM PERMEASE PROTEIN DPPB-RELATED"/>
    <property type="match status" value="1"/>
</dbReference>
<feature type="transmembrane region" description="Helical" evidence="7">
    <location>
        <begin position="171"/>
        <end position="190"/>
    </location>
</feature>
<dbReference type="AlphaFoldDB" id="A0A0R1MJX3"/>
<keyword evidence="5 7" id="KW-1133">Transmembrane helix</keyword>
<gene>
    <name evidence="9" type="ORF">FD46_GL000398</name>
</gene>
<feature type="domain" description="ABC transmembrane type-1" evidence="8">
    <location>
        <begin position="99"/>
        <end position="300"/>
    </location>
</feature>
<feature type="transmembrane region" description="Helical" evidence="7">
    <location>
        <begin position="277"/>
        <end position="303"/>
    </location>
</feature>